<name>A0A226DMN2_FOLCA</name>
<dbReference type="Pfam" id="PF00554">
    <property type="entry name" value="RHD_DNA_bind"/>
    <property type="match status" value="1"/>
</dbReference>
<feature type="domain" description="RHD" evidence="1">
    <location>
        <begin position="1"/>
        <end position="179"/>
    </location>
</feature>
<dbReference type="GO" id="GO:0005634">
    <property type="term" value="C:nucleus"/>
    <property type="evidence" value="ECO:0007669"/>
    <property type="project" value="TreeGrafter"/>
</dbReference>
<evidence type="ECO:0000313" key="3">
    <source>
        <dbReference type="Proteomes" id="UP000198287"/>
    </source>
</evidence>
<dbReference type="GO" id="GO:0005737">
    <property type="term" value="C:cytoplasm"/>
    <property type="evidence" value="ECO:0007669"/>
    <property type="project" value="InterPro"/>
</dbReference>
<dbReference type="InterPro" id="IPR008967">
    <property type="entry name" value="p53-like_TF_DNA-bd_sf"/>
</dbReference>
<dbReference type="AlphaFoldDB" id="A0A226DMN2"/>
<comment type="caution">
    <text evidence="2">The sequence shown here is derived from an EMBL/GenBank/DDBJ whole genome shotgun (WGS) entry which is preliminary data.</text>
</comment>
<proteinExistence type="predicted"/>
<organism evidence="2 3">
    <name type="scientific">Folsomia candida</name>
    <name type="common">Springtail</name>
    <dbReference type="NCBI Taxonomy" id="158441"/>
    <lineage>
        <taxon>Eukaryota</taxon>
        <taxon>Metazoa</taxon>
        <taxon>Ecdysozoa</taxon>
        <taxon>Arthropoda</taxon>
        <taxon>Hexapoda</taxon>
        <taxon>Collembola</taxon>
        <taxon>Entomobryomorpha</taxon>
        <taxon>Isotomoidea</taxon>
        <taxon>Isotomidae</taxon>
        <taxon>Proisotominae</taxon>
        <taxon>Folsomia</taxon>
    </lineage>
</organism>
<dbReference type="InterPro" id="IPR011539">
    <property type="entry name" value="RHD_DNA_bind_dom"/>
</dbReference>
<sequence length="190" mass="21186">MLPVVKILEEPAAKAVRFLRNGEGGSLPGATSTHANKTFPKIQVLPSQLTKGVVVVSCITVEPPHRPHPHYLVGKGCEAQRGVCVMELSSETDEMTVEFANLGIQRCEEDIEESLRMREEIRVDPFRTGFYHKTRPDSIDLNAVRLGFQVFLEGPEPGQFKIPLKPVVSEVIYDKNMLIILLSFNFTAPD</sequence>
<dbReference type="PANTHER" id="PTHR24169">
    <property type="entry name" value="NUCLEAR FACTOR NF-KAPPA-B PROTEIN"/>
    <property type="match status" value="1"/>
</dbReference>
<dbReference type="GO" id="GO:0000978">
    <property type="term" value="F:RNA polymerase II cis-regulatory region sequence-specific DNA binding"/>
    <property type="evidence" value="ECO:0007669"/>
    <property type="project" value="TreeGrafter"/>
</dbReference>
<dbReference type="OMA" id="THANKTF"/>
<dbReference type="InterPro" id="IPR000451">
    <property type="entry name" value="NFkB/Dor"/>
</dbReference>
<dbReference type="OrthoDB" id="7881762at2759"/>
<dbReference type="STRING" id="158441.A0A226DMN2"/>
<accession>A0A226DMN2</accession>
<evidence type="ECO:0000313" key="2">
    <source>
        <dbReference type="EMBL" id="OXA46439.1"/>
    </source>
</evidence>
<reference evidence="2 3" key="1">
    <citation type="submission" date="2015-12" db="EMBL/GenBank/DDBJ databases">
        <title>The genome of Folsomia candida.</title>
        <authorList>
            <person name="Faddeeva A."/>
            <person name="Derks M.F."/>
            <person name="Anvar Y."/>
            <person name="Smit S."/>
            <person name="Van Straalen N."/>
            <person name="Roelofs D."/>
        </authorList>
    </citation>
    <scope>NUCLEOTIDE SEQUENCE [LARGE SCALE GENOMIC DNA]</scope>
    <source>
        <strain evidence="2 3">VU population</strain>
        <tissue evidence="2">Whole body</tissue>
    </source>
</reference>
<evidence type="ECO:0000259" key="1">
    <source>
        <dbReference type="PROSITE" id="PS50254"/>
    </source>
</evidence>
<dbReference type="GO" id="GO:0007249">
    <property type="term" value="P:canonical NF-kappaB signal transduction"/>
    <property type="evidence" value="ECO:0007669"/>
    <property type="project" value="TreeGrafter"/>
</dbReference>
<dbReference type="Proteomes" id="UP000198287">
    <property type="component" value="Unassembled WGS sequence"/>
</dbReference>
<dbReference type="Gene3D" id="2.60.40.340">
    <property type="entry name" value="Rel homology domain (RHD), DNA-binding domain"/>
    <property type="match status" value="1"/>
</dbReference>
<dbReference type="GO" id="GO:0000981">
    <property type="term" value="F:DNA-binding transcription factor activity, RNA polymerase II-specific"/>
    <property type="evidence" value="ECO:0007669"/>
    <property type="project" value="TreeGrafter"/>
</dbReference>
<gene>
    <name evidence="2" type="ORF">Fcan01_18654</name>
</gene>
<keyword evidence="3" id="KW-1185">Reference proteome</keyword>
<dbReference type="GO" id="GO:0038061">
    <property type="term" value="P:non-canonical NF-kappaB signal transduction"/>
    <property type="evidence" value="ECO:0007669"/>
    <property type="project" value="TreeGrafter"/>
</dbReference>
<protein>
    <submittedName>
        <fullName evidence="2">Embryonic polarity protein dorsal</fullName>
    </submittedName>
</protein>
<dbReference type="EMBL" id="LNIX01000015">
    <property type="protein sequence ID" value="OXA46439.1"/>
    <property type="molecule type" value="Genomic_DNA"/>
</dbReference>
<dbReference type="PROSITE" id="PS50254">
    <property type="entry name" value="REL_2"/>
    <property type="match status" value="1"/>
</dbReference>
<dbReference type="GO" id="GO:0033554">
    <property type="term" value="P:cellular response to stress"/>
    <property type="evidence" value="ECO:0007669"/>
    <property type="project" value="TreeGrafter"/>
</dbReference>
<dbReference type="GO" id="GO:0045944">
    <property type="term" value="P:positive regulation of transcription by RNA polymerase II"/>
    <property type="evidence" value="ECO:0007669"/>
    <property type="project" value="TreeGrafter"/>
</dbReference>
<dbReference type="PANTHER" id="PTHR24169:SF25">
    <property type="entry name" value="DORSAL-RELATED IMMUNITY FACTOR DIF-RELATED"/>
    <property type="match status" value="1"/>
</dbReference>
<dbReference type="GO" id="GO:0034097">
    <property type="term" value="P:response to cytokine"/>
    <property type="evidence" value="ECO:0007669"/>
    <property type="project" value="TreeGrafter"/>
</dbReference>
<dbReference type="InterPro" id="IPR037059">
    <property type="entry name" value="RHD_DNA_bind_dom_sf"/>
</dbReference>
<dbReference type="GO" id="GO:0045087">
    <property type="term" value="P:innate immune response"/>
    <property type="evidence" value="ECO:0007669"/>
    <property type="project" value="TreeGrafter"/>
</dbReference>
<dbReference type="SUPFAM" id="SSF49417">
    <property type="entry name" value="p53-like transcription factors"/>
    <property type="match status" value="1"/>
</dbReference>